<feature type="region of interest" description="Disordered" evidence="13">
    <location>
        <begin position="1"/>
        <end position="658"/>
    </location>
</feature>
<evidence type="ECO:0000256" key="5">
    <source>
        <dbReference type="ARBA" id="ARBA00022490"/>
    </source>
</evidence>
<dbReference type="FunFam" id="3.40.50.10050:FF:000002">
    <property type="entry name" value="Eukaryotic translation initiation factor 5B"/>
    <property type="match status" value="1"/>
</dbReference>
<keyword evidence="16" id="KW-1185">Reference proteome</keyword>
<evidence type="ECO:0000256" key="8">
    <source>
        <dbReference type="ARBA" id="ARBA00022741"/>
    </source>
</evidence>
<feature type="compositionally biased region" description="Basic residues" evidence="13">
    <location>
        <begin position="242"/>
        <end position="252"/>
    </location>
</feature>
<evidence type="ECO:0000259" key="14">
    <source>
        <dbReference type="PROSITE" id="PS51722"/>
    </source>
</evidence>
<keyword evidence="6 15" id="KW-0396">Initiation factor</keyword>
<dbReference type="InterPro" id="IPR027417">
    <property type="entry name" value="P-loop_NTPase"/>
</dbReference>
<reference evidence="15" key="2">
    <citation type="submission" date="2023-05" db="EMBL/GenBank/DDBJ databases">
        <authorList>
            <person name="Schelkunov M.I."/>
        </authorList>
    </citation>
    <scope>NUCLEOTIDE SEQUENCE</scope>
    <source>
        <strain evidence="15">Hsosn_3</strain>
        <tissue evidence="15">Leaf</tissue>
    </source>
</reference>
<keyword evidence="9" id="KW-0378">Hydrolase</keyword>
<gene>
    <name evidence="15" type="ORF">POM88_045794</name>
</gene>
<keyword evidence="11" id="KW-0342">GTP-binding</keyword>
<dbReference type="Pfam" id="PF11987">
    <property type="entry name" value="IF-2"/>
    <property type="match status" value="1"/>
</dbReference>
<keyword evidence="8" id="KW-0547">Nucleotide-binding</keyword>
<dbReference type="EC" id="3.6.5.3" evidence="3"/>
<dbReference type="SUPFAM" id="SSF50447">
    <property type="entry name" value="Translation proteins"/>
    <property type="match status" value="1"/>
</dbReference>
<feature type="compositionally biased region" description="Basic residues" evidence="13">
    <location>
        <begin position="193"/>
        <end position="205"/>
    </location>
</feature>
<dbReference type="CDD" id="cd01887">
    <property type="entry name" value="IF2_eIF5B"/>
    <property type="match status" value="1"/>
</dbReference>
<feature type="compositionally biased region" description="Basic and acidic residues" evidence="13">
    <location>
        <begin position="446"/>
        <end position="547"/>
    </location>
</feature>
<feature type="compositionally biased region" description="Basic residues" evidence="13">
    <location>
        <begin position="297"/>
        <end position="306"/>
    </location>
</feature>
<feature type="compositionally biased region" description="Basic residues" evidence="13">
    <location>
        <begin position="139"/>
        <end position="149"/>
    </location>
</feature>
<dbReference type="PROSITE" id="PS51722">
    <property type="entry name" value="G_TR_2"/>
    <property type="match status" value="1"/>
</dbReference>
<evidence type="ECO:0000256" key="10">
    <source>
        <dbReference type="ARBA" id="ARBA00022917"/>
    </source>
</evidence>
<feature type="compositionally biased region" description="Basic and acidic residues" evidence="13">
    <location>
        <begin position="724"/>
        <end position="741"/>
    </location>
</feature>
<feature type="compositionally biased region" description="Acidic residues" evidence="13">
    <location>
        <begin position="163"/>
        <end position="177"/>
    </location>
</feature>
<evidence type="ECO:0000256" key="7">
    <source>
        <dbReference type="ARBA" id="ARBA00022723"/>
    </source>
</evidence>
<feature type="compositionally biased region" description="Basic and acidic residues" evidence="13">
    <location>
        <begin position="324"/>
        <end position="345"/>
    </location>
</feature>
<feature type="compositionally biased region" description="Polar residues" evidence="13">
    <location>
        <begin position="269"/>
        <end position="281"/>
    </location>
</feature>
<dbReference type="GO" id="GO:0005739">
    <property type="term" value="C:mitochondrion"/>
    <property type="evidence" value="ECO:0007669"/>
    <property type="project" value="TreeGrafter"/>
</dbReference>
<dbReference type="Pfam" id="PF00009">
    <property type="entry name" value="GTP_EFTU"/>
    <property type="match status" value="1"/>
</dbReference>
<comment type="caution">
    <text evidence="15">The sequence shown here is derived from an EMBL/GenBank/DDBJ whole genome shotgun (WGS) entry which is preliminary data.</text>
</comment>
<keyword evidence="10" id="KW-0648">Protein biosynthesis</keyword>
<dbReference type="InterPro" id="IPR000795">
    <property type="entry name" value="T_Tr_GTP-bd_dom"/>
</dbReference>
<dbReference type="GO" id="GO:0003743">
    <property type="term" value="F:translation initiation factor activity"/>
    <property type="evidence" value="ECO:0007669"/>
    <property type="project" value="UniProtKB-KW"/>
</dbReference>
<dbReference type="Gene3D" id="2.40.30.10">
    <property type="entry name" value="Translation factors"/>
    <property type="match status" value="2"/>
</dbReference>
<evidence type="ECO:0000313" key="15">
    <source>
        <dbReference type="EMBL" id="KAK1361320.1"/>
    </source>
</evidence>
<feature type="compositionally biased region" description="Basic and acidic residues" evidence="13">
    <location>
        <begin position="75"/>
        <end position="86"/>
    </location>
</feature>
<dbReference type="GO" id="GO:0003924">
    <property type="term" value="F:GTPase activity"/>
    <property type="evidence" value="ECO:0007669"/>
    <property type="project" value="InterPro"/>
</dbReference>
<dbReference type="InterPro" id="IPR005225">
    <property type="entry name" value="Small_GTP-bd"/>
</dbReference>
<evidence type="ECO:0000256" key="4">
    <source>
        <dbReference type="ARBA" id="ARBA00013824"/>
    </source>
</evidence>
<dbReference type="FunFam" id="2.40.30.10:FF:000013">
    <property type="entry name" value="eukaryotic translation initiation factor 5B"/>
    <property type="match status" value="1"/>
</dbReference>
<evidence type="ECO:0000256" key="6">
    <source>
        <dbReference type="ARBA" id="ARBA00022540"/>
    </source>
</evidence>
<dbReference type="NCBIfam" id="TIGR00231">
    <property type="entry name" value="small_GTP"/>
    <property type="match status" value="1"/>
</dbReference>
<dbReference type="PRINTS" id="PR00315">
    <property type="entry name" value="ELONGATNFCT"/>
</dbReference>
<evidence type="ECO:0000313" key="16">
    <source>
        <dbReference type="Proteomes" id="UP001237642"/>
    </source>
</evidence>
<dbReference type="FunFam" id="2.40.30.10:FF:000026">
    <property type="entry name" value="Eukaryotic translation initiation factor 5B"/>
    <property type="match status" value="1"/>
</dbReference>
<dbReference type="NCBIfam" id="NF003078">
    <property type="entry name" value="PRK04004.1"/>
    <property type="match status" value="1"/>
</dbReference>
<feature type="compositionally biased region" description="Low complexity" evidence="13">
    <location>
        <begin position="93"/>
        <end position="107"/>
    </location>
</feature>
<protein>
    <recommendedName>
        <fullName evidence="4">Eukaryotic translation initiation factor 5B</fullName>
        <ecNumber evidence="3">3.6.5.3</ecNumber>
    </recommendedName>
    <alternativeName>
        <fullName evidence="12">Translation initiation factor IF-2</fullName>
    </alternativeName>
</protein>
<dbReference type="SUPFAM" id="SSF52156">
    <property type="entry name" value="Initiation factor IF2/eIF5b, domain 3"/>
    <property type="match status" value="1"/>
</dbReference>
<dbReference type="CDD" id="cd03703">
    <property type="entry name" value="aeIF5B_II"/>
    <property type="match status" value="1"/>
</dbReference>
<feature type="compositionally biased region" description="Basic and acidic residues" evidence="13">
    <location>
        <begin position="614"/>
        <end position="632"/>
    </location>
</feature>
<evidence type="ECO:0000256" key="3">
    <source>
        <dbReference type="ARBA" id="ARBA00011986"/>
    </source>
</evidence>
<dbReference type="SUPFAM" id="SSF52540">
    <property type="entry name" value="P-loop containing nucleoside triphosphate hydrolases"/>
    <property type="match status" value="1"/>
</dbReference>
<dbReference type="PANTHER" id="PTHR43381:SF4">
    <property type="entry name" value="EUKARYOTIC TRANSLATION INITIATION FACTOR 5B"/>
    <property type="match status" value="1"/>
</dbReference>
<dbReference type="EMBL" id="JAUIZM010000010">
    <property type="protein sequence ID" value="KAK1361320.1"/>
    <property type="molecule type" value="Genomic_DNA"/>
</dbReference>
<evidence type="ECO:0000256" key="9">
    <source>
        <dbReference type="ARBA" id="ARBA00022801"/>
    </source>
</evidence>
<evidence type="ECO:0000256" key="11">
    <source>
        <dbReference type="ARBA" id="ARBA00023134"/>
    </source>
</evidence>
<keyword evidence="5" id="KW-0963">Cytoplasm</keyword>
<feature type="compositionally biased region" description="Polar residues" evidence="13">
    <location>
        <begin position="586"/>
        <end position="595"/>
    </location>
</feature>
<dbReference type="InterPro" id="IPR009000">
    <property type="entry name" value="Transl_B-barrel_sf"/>
</dbReference>
<feature type="compositionally biased region" description="Low complexity" evidence="13">
    <location>
        <begin position="556"/>
        <end position="570"/>
    </location>
</feature>
<dbReference type="Gene3D" id="3.40.50.300">
    <property type="entry name" value="P-loop containing nucleotide triphosphate hydrolases"/>
    <property type="match status" value="1"/>
</dbReference>
<evidence type="ECO:0000256" key="13">
    <source>
        <dbReference type="SAM" id="MobiDB-lite"/>
    </source>
</evidence>
<feature type="compositionally biased region" description="Acidic residues" evidence="13">
    <location>
        <begin position="634"/>
        <end position="650"/>
    </location>
</feature>
<feature type="compositionally biased region" description="Basic residues" evidence="13">
    <location>
        <begin position="571"/>
        <end position="581"/>
    </location>
</feature>
<dbReference type="InterPro" id="IPR036925">
    <property type="entry name" value="TIF_IF2_dom3_sf"/>
</dbReference>
<evidence type="ECO:0000256" key="1">
    <source>
        <dbReference type="ARBA" id="ARBA00004496"/>
    </source>
</evidence>
<comment type="similarity">
    <text evidence="2">Belongs to the TRAFAC class translation factor GTPase superfamily. Classic translation factor GTPase family. IF-2 subfamily.</text>
</comment>
<feature type="compositionally biased region" description="Acidic residues" evidence="13">
    <location>
        <begin position="28"/>
        <end position="42"/>
    </location>
</feature>
<dbReference type="Gene3D" id="3.40.50.10050">
    <property type="entry name" value="Translation initiation factor IF- 2, domain 3"/>
    <property type="match status" value="1"/>
</dbReference>
<evidence type="ECO:0000256" key="2">
    <source>
        <dbReference type="ARBA" id="ARBA00007733"/>
    </source>
</evidence>
<comment type="subcellular location">
    <subcellularLocation>
        <location evidence="1">Cytoplasm</location>
    </subcellularLocation>
</comment>
<feature type="compositionally biased region" description="Polar residues" evidence="13">
    <location>
        <begin position="709"/>
        <end position="719"/>
    </location>
</feature>
<dbReference type="PANTHER" id="PTHR43381">
    <property type="entry name" value="TRANSLATION INITIATION FACTOR IF-2-RELATED"/>
    <property type="match status" value="1"/>
</dbReference>
<dbReference type="InterPro" id="IPR015760">
    <property type="entry name" value="TIF_IF2"/>
</dbReference>
<dbReference type="GO" id="GO:0046872">
    <property type="term" value="F:metal ion binding"/>
    <property type="evidence" value="ECO:0007669"/>
    <property type="project" value="UniProtKB-KW"/>
</dbReference>
<accession>A0AAD8M450</accession>
<sequence>MGRKKPVRGEEDVPAGEGKSKKKLVKIDDDEYSIGTELEEPVVEVKQGGGKDKGKKKKSKNSRGKGNDDDDEDDFVLKDEVEDVGKKAKSKKSGGSSMFSSSAFGLLGEDDEGEDVEDKDGDGDGVSSEEDVDMSLAFKGKKKSSKSKKSSGFTGSSAFDALGGDEDDDGDVIDDIGSEQKSDNDEEPVIKLTGKKKPSKSKKKGGGGVSFASSFDILDEEDENKDESKEDDEDVASISFSGKKKKSSKSSKKSSNSFFDEENGEDLSVSESGGDASTVNDDVSALDEDASAVIFSGKKKSSKKKGNTGVTLMEAEQSEEAQGEEEKPGTVGDGKTDDNKSKDTDVVVTSKNKKKKKKGVRTAQEEEDLDKILAELGEAPPLKPDTAPQQEEKVPIQAEPAVAVETAVEKEAGEDALETAAAKKKKKKKEKEKEKKAAVAAAVPSVEEKQEETKNKVADKKKVPKHVREMQERVAKQKAEAERKQREEEERFRKEEEERLKQEEAERQAEEKKRLKKEREKEKLLKKKQEGKLLTGKQKEEARRLEAMRNQILANAGGLPLTTAETATAPKRPKYQTKKSKQQSQVNGGASSKANEMTDVDEKQEVMSGVDSLETDKVEEMNVMDVEEKSDVADVVEEDGTEEEDDEEDWDAKSWDDDNLKILGKSAFADEEADLEPEIVVKKDTKSSQTATRNAKPTIPAEKVVSSAPVKSQDTNNSLPKGDVAAKNKQKDLAEKKELQKADGENLRSPICCIMGHVDTGKTKLLDCIRGTNVQEGEAGGITQQIGATYFPAENLRDRTKELKADAKLKVPGLLVIDTPGHESFTNLRSRGSGLCDIAILVVDIMHGLEPQTIESLNLLRMRNTEFIVALNKVDRLYGWKTCRNAPIVKAMKQQTKDVQNEFNRRLIEIITQFKEQGLNTELYYKNKEMGETFSIVPTSAISGEGIPDLLLLLVQWSQKTMVEKLTYSDVVQCTVLEVKVVEGHGTTIDVVLVNGVLHEGDQIVVCGMQGPIVTTIRALLTPHPMKELRVKGTFIHHKEIKAAQGIKITAQGLEHAIAGTGLYVVGPNDDLEEVKESTMEDMKSVMSRIDKTGEGVYVQASTLGSLEALLEFLKTPAVNIPVSGIGIGPVHKKDVMKASVMLEKKKEYATILAFDVKVTQEAREHAEEYGVKVFIADIIYHLFDQFKAYIDTFKEEKKKEAAEEAVFPCVLKIMPNCVFNKKDPIILGVDVLEGIAKVGTPICIPQKEFIDIGRIASIENNHKPVDTAKKGSKVAIKIIGSNPDEQQKMFGRHFEIEDELVSHISRRSLDILKENYRDELSNEEWRLVVKLKHLFKIQ</sequence>
<proteinExistence type="inferred from homology"/>
<reference evidence="15" key="1">
    <citation type="submission" date="2023-02" db="EMBL/GenBank/DDBJ databases">
        <title>Genome of toxic invasive species Heracleum sosnowskyi carries increased number of genes despite the absence of recent whole-genome duplications.</title>
        <authorList>
            <person name="Schelkunov M."/>
            <person name="Shtratnikova V."/>
            <person name="Makarenko M."/>
            <person name="Klepikova A."/>
            <person name="Omelchenko D."/>
            <person name="Novikova G."/>
            <person name="Obukhova E."/>
            <person name="Bogdanov V."/>
            <person name="Penin A."/>
            <person name="Logacheva M."/>
        </authorList>
    </citation>
    <scope>NUCLEOTIDE SEQUENCE</scope>
    <source>
        <strain evidence="15">Hsosn_3</strain>
        <tissue evidence="15">Leaf</tissue>
    </source>
</reference>
<evidence type="ECO:0000256" key="12">
    <source>
        <dbReference type="ARBA" id="ARBA00032478"/>
    </source>
</evidence>
<keyword evidence="7" id="KW-0479">Metal-binding</keyword>
<organism evidence="15 16">
    <name type="scientific">Heracleum sosnowskyi</name>
    <dbReference type="NCBI Taxonomy" id="360622"/>
    <lineage>
        <taxon>Eukaryota</taxon>
        <taxon>Viridiplantae</taxon>
        <taxon>Streptophyta</taxon>
        <taxon>Embryophyta</taxon>
        <taxon>Tracheophyta</taxon>
        <taxon>Spermatophyta</taxon>
        <taxon>Magnoliopsida</taxon>
        <taxon>eudicotyledons</taxon>
        <taxon>Gunneridae</taxon>
        <taxon>Pentapetalae</taxon>
        <taxon>asterids</taxon>
        <taxon>campanulids</taxon>
        <taxon>Apiales</taxon>
        <taxon>Apiaceae</taxon>
        <taxon>Apioideae</taxon>
        <taxon>apioid superclade</taxon>
        <taxon>Tordylieae</taxon>
        <taxon>Tordyliinae</taxon>
        <taxon>Heracleum</taxon>
    </lineage>
</organism>
<dbReference type="GO" id="GO:0005525">
    <property type="term" value="F:GTP binding"/>
    <property type="evidence" value="ECO:0007669"/>
    <property type="project" value="UniProtKB-KW"/>
</dbReference>
<feature type="compositionally biased region" description="Basic residues" evidence="13">
    <location>
        <begin position="53"/>
        <end position="63"/>
    </location>
</feature>
<dbReference type="InterPro" id="IPR029459">
    <property type="entry name" value="EFTU-type"/>
</dbReference>
<dbReference type="InterPro" id="IPR023115">
    <property type="entry name" value="TIF_IF2_dom3"/>
</dbReference>
<feature type="compositionally biased region" description="Basic residues" evidence="13">
    <location>
        <begin position="351"/>
        <end position="360"/>
    </location>
</feature>
<name>A0AAD8M450_9APIA</name>
<dbReference type="Pfam" id="PF14578">
    <property type="entry name" value="GTP_EFTU_D4"/>
    <property type="match status" value="1"/>
</dbReference>
<dbReference type="FunFam" id="3.40.50.300:FF:000112">
    <property type="entry name" value="Eukaryotic translation initiation factor 5B"/>
    <property type="match status" value="1"/>
</dbReference>
<feature type="domain" description="Tr-type G" evidence="14">
    <location>
        <begin position="747"/>
        <end position="963"/>
    </location>
</feature>
<feature type="region of interest" description="Disordered" evidence="13">
    <location>
        <begin position="679"/>
        <end position="741"/>
    </location>
</feature>
<dbReference type="Proteomes" id="UP001237642">
    <property type="component" value="Unassembled WGS sequence"/>
</dbReference>
<feature type="compositionally biased region" description="Acidic residues" evidence="13">
    <location>
        <begin position="108"/>
        <end position="133"/>
    </location>
</feature>
<feature type="compositionally biased region" description="Acidic residues" evidence="13">
    <location>
        <begin position="217"/>
        <end position="235"/>
    </location>
</feature>
<dbReference type="CDD" id="cd16266">
    <property type="entry name" value="IF2_aeIF5B_IV"/>
    <property type="match status" value="1"/>
</dbReference>